<accession>C8PTV7</accession>
<sequence>MLNCITLFVNIIHDEDIGISTAFQNFPAFRIGFGVMEWKEQSC</sequence>
<proteinExistence type="predicted"/>
<dbReference type="AlphaFoldDB" id="C8PTV7"/>
<dbReference type="STRING" id="596324.TREVI0001_0200"/>
<evidence type="ECO:0000313" key="2">
    <source>
        <dbReference type="Proteomes" id="UP000004509"/>
    </source>
</evidence>
<gene>
    <name evidence="1" type="ORF">TREVI0001_0200</name>
</gene>
<protein>
    <submittedName>
        <fullName evidence="1">Uncharacterized protein</fullName>
    </submittedName>
</protein>
<reference evidence="1 2" key="1">
    <citation type="submission" date="2009-07" db="EMBL/GenBank/DDBJ databases">
        <authorList>
            <person name="Madupu R."/>
            <person name="Sebastian Y."/>
            <person name="Durkin A.S."/>
            <person name="Torralba M."/>
            <person name="Methe B."/>
            <person name="Sutton G.G."/>
            <person name="Strausberg R.L."/>
            <person name="Nelson K.E."/>
        </authorList>
    </citation>
    <scope>NUCLEOTIDE SEQUENCE [LARGE SCALE GENOMIC DNA]</scope>
    <source>
        <strain evidence="1 2">ATCC 35580</strain>
    </source>
</reference>
<organism evidence="1 2">
    <name type="scientific">Treponema vincentii ATCC 35580</name>
    <dbReference type="NCBI Taxonomy" id="596324"/>
    <lineage>
        <taxon>Bacteria</taxon>
        <taxon>Pseudomonadati</taxon>
        <taxon>Spirochaetota</taxon>
        <taxon>Spirochaetia</taxon>
        <taxon>Spirochaetales</taxon>
        <taxon>Treponemataceae</taxon>
        <taxon>Treponema</taxon>
    </lineage>
</organism>
<comment type="caution">
    <text evidence="1">The sequence shown here is derived from an EMBL/GenBank/DDBJ whole genome shotgun (WGS) entry which is preliminary data.</text>
</comment>
<dbReference type="EMBL" id="ACYH01000073">
    <property type="protein sequence ID" value="EEV19096.1"/>
    <property type="molecule type" value="Genomic_DNA"/>
</dbReference>
<evidence type="ECO:0000313" key="1">
    <source>
        <dbReference type="EMBL" id="EEV19096.1"/>
    </source>
</evidence>
<name>C8PTV7_9SPIR</name>
<dbReference type="Proteomes" id="UP000004509">
    <property type="component" value="Unassembled WGS sequence"/>
</dbReference>